<dbReference type="PATRIC" id="fig|1280947.3.peg.2265"/>
<dbReference type="Pfam" id="PF08818">
    <property type="entry name" value="DUF1801"/>
    <property type="match status" value="1"/>
</dbReference>
<accession>A0A062UM18</accession>
<dbReference type="Proteomes" id="UP000027190">
    <property type="component" value="Unassembled WGS sequence"/>
</dbReference>
<proteinExistence type="predicted"/>
<protein>
    <recommendedName>
        <fullName evidence="1">YdhG-like domain-containing protein</fullName>
    </recommendedName>
</protein>
<dbReference type="STRING" id="1280947.HY30_05405"/>
<feature type="domain" description="YdhG-like" evidence="1">
    <location>
        <begin position="20"/>
        <end position="122"/>
    </location>
</feature>
<evidence type="ECO:0000259" key="1">
    <source>
        <dbReference type="Pfam" id="PF08818"/>
    </source>
</evidence>
<evidence type="ECO:0000313" key="3">
    <source>
        <dbReference type="Proteomes" id="UP000027190"/>
    </source>
</evidence>
<dbReference type="AlphaFoldDB" id="A0A062UM18"/>
<gene>
    <name evidence="2" type="ORF">HY30_05405</name>
</gene>
<evidence type="ECO:0000313" key="2">
    <source>
        <dbReference type="EMBL" id="KCZ57614.1"/>
    </source>
</evidence>
<keyword evidence="3" id="KW-1185">Reference proteome</keyword>
<comment type="caution">
    <text evidence="2">The sequence shown here is derived from an EMBL/GenBank/DDBJ whole genome shotgun (WGS) entry which is preliminary data.</text>
</comment>
<dbReference type="Gene3D" id="3.90.1150.200">
    <property type="match status" value="1"/>
</dbReference>
<dbReference type="OrthoDB" id="9811812at2"/>
<dbReference type="InterPro" id="IPR014922">
    <property type="entry name" value="YdhG-like"/>
</dbReference>
<organism evidence="2 3">
    <name type="scientific">Hyphomonas chukchiensis</name>
    <dbReference type="NCBI Taxonomy" id="1280947"/>
    <lineage>
        <taxon>Bacteria</taxon>
        <taxon>Pseudomonadati</taxon>
        <taxon>Pseudomonadota</taxon>
        <taxon>Alphaproteobacteria</taxon>
        <taxon>Hyphomonadales</taxon>
        <taxon>Hyphomonadaceae</taxon>
        <taxon>Hyphomonas</taxon>
    </lineage>
</organism>
<dbReference type="EMBL" id="AWFG01000030">
    <property type="protein sequence ID" value="KCZ57614.1"/>
    <property type="molecule type" value="Genomic_DNA"/>
</dbReference>
<dbReference type="SUPFAM" id="SSF159888">
    <property type="entry name" value="YdhG-like"/>
    <property type="match status" value="1"/>
</dbReference>
<reference evidence="2 3" key="1">
    <citation type="journal article" date="2014" name="Antonie Van Leeuwenhoek">
        <title>Hyphomonas beringensis sp. nov. and Hyphomonas chukchiensis sp. nov., isolated from surface seawater of the Bering Sea and Chukchi Sea.</title>
        <authorList>
            <person name="Li C."/>
            <person name="Lai Q."/>
            <person name="Li G."/>
            <person name="Dong C."/>
            <person name="Wang J."/>
            <person name="Liao Y."/>
            <person name="Shao Z."/>
        </authorList>
    </citation>
    <scope>NUCLEOTIDE SEQUENCE [LARGE SCALE GENOMIC DNA]</scope>
    <source>
        <strain evidence="2 3">BH-BN04-4</strain>
    </source>
</reference>
<dbReference type="RefSeq" id="WP_051615365.1">
    <property type="nucleotide sequence ID" value="NZ_AWFG01000030.1"/>
</dbReference>
<name>A0A062UM18_9PROT</name>
<dbReference type="eggNOG" id="COG5646">
    <property type="taxonomic scope" value="Bacteria"/>
</dbReference>
<sequence length="133" mass="14549">MAKSPAQTPDGFMEALDHPRKAEAQALRDIVRASGPHLVESLKWNAPSYALGADHLLTFNFADKKSVRLIFHCGTRRKETVGAPPFMEDTTDLLEWASDIRAIATFRNADDLVHAGPLLPGLIGEWITASRAG</sequence>